<reference evidence="2" key="1">
    <citation type="submission" date="2015-07" db="EMBL/GenBank/DDBJ databases">
        <authorList>
            <person name="Rodrigo-Torres Lidia"/>
            <person name="Arahal R.David."/>
        </authorList>
    </citation>
    <scope>NUCLEOTIDE SEQUENCE [LARGE SCALE GENOMIC DNA]</scope>
    <source>
        <strain evidence="2">CECT 5096</strain>
    </source>
</reference>
<dbReference type="Proteomes" id="UP000049983">
    <property type="component" value="Unassembled WGS sequence"/>
</dbReference>
<accession>A0A0M7AW46</accession>
<evidence type="ECO:0000313" key="1">
    <source>
        <dbReference type="EMBL" id="CTQ78827.1"/>
    </source>
</evidence>
<gene>
    <name evidence="1" type="ORF">LA5096_05858</name>
</gene>
<dbReference type="EMBL" id="CXWC01000016">
    <property type="protein sequence ID" value="CTQ78827.1"/>
    <property type="molecule type" value="Genomic_DNA"/>
</dbReference>
<evidence type="ECO:0000313" key="2">
    <source>
        <dbReference type="Proteomes" id="UP000049983"/>
    </source>
</evidence>
<dbReference type="AlphaFoldDB" id="A0A0M7AW46"/>
<sequence>MAKPRREECEERLFCQVKRTDTAMQNLIPSVGFVRLGPLLQREWLEDEPGFFAHASGIWPKRSNPNPLRQWVLTLE</sequence>
<proteinExistence type="predicted"/>
<name>A0A0M7AW46_9HYPH</name>
<keyword evidence="2" id="KW-1185">Reference proteome</keyword>
<organism evidence="1 2">
    <name type="scientific">Roseibium album</name>
    <dbReference type="NCBI Taxonomy" id="311410"/>
    <lineage>
        <taxon>Bacteria</taxon>
        <taxon>Pseudomonadati</taxon>
        <taxon>Pseudomonadota</taxon>
        <taxon>Alphaproteobacteria</taxon>
        <taxon>Hyphomicrobiales</taxon>
        <taxon>Stappiaceae</taxon>
        <taxon>Roseibium</taxon>
    </lineage>
</organism>
<protein>
    <submittedName>
        <fullName evidence="1">Uncharacterized protein</fullName>
    </submittedName>
</protein>
<dbReference type="STRING" id="311410.LA5095_05504"/>